<evidence type="ECO:0000313" key="3">
    <source>
        <dbReference type="Proteomes" id="UP001150728"/>
    </source>
</evidence>
<gene>
    <name evidence="2" type="ORF">NP554_30215</name>
</gene>
<feature type="region of interest" description="Disordered" evidence="1">
    <location>
        <begin position="97"/>
        <end position="119"/>
    </location>
</feature>
<sequence length="390" mass="41615">MDEPLNIEISKFQRPISATKSIATYQQGDLVVVQMWQGQTRLYHDALTYEEYLTFKDSVPEYGLPNYPPPKDYKNKDIDGTTANGNTIGRVVGETTKAKIPASSSNPPPEAETEKESLWKKASPWVHGTLDGLGFVPGLGAIPDGISAFIYVLEGDIENAGLAAFAAIPVFGDAAKGGVLVGKAAGKVNKSLKNSHATPPKPSPPTERKPNKPKNNGGKSKGEKRNCRLRRYGNGNNCPSGKTGHHIVADRAFRLPNKNKTPGPRLPGGLSHANGYTICVDGGTPTKKGSKANEHGLIHAIYDPAERELGRRGTPQGTATLGELELIGVMAASAITGCNPTRMLAELHAYHASMGLRSSDRYRAYNKTNLLNPGDITKLGSNTQKGSGGL</sequence>
<evidence type="ECO:0000313" key="2">
    <source>
        <dbReference type="EMBL" id="MDD2116064.1"/>
    </source>
</evidence>
<accession>A0A9X4I3M3</accession>
<reference evidence="2" key="1">
    <citation type="submission" date="2022-07" db="EMBL/GenBank/DDBJ databases">
        <title>Multi-strain Analysis of Pseudomonas putida Reveals Metabolic and Genetic Diversity.</title>
        <authorList>
            <person name="Monk J.M."/>
        </authorList>
    </citation>
    <scope>NUCLEOTIDE SEQUENCE</scope>
    <source>
        <strain evidence="2">17633</strain>
    </source>
</reference>
<dbReference type="CDD" id="cd20745">
    <property type="entry name" value="FIX_RhsA_AHH_HNH-like"/>
    <property type="match status" value="1"/>
</dbReference>
<dbReference type="RefSeq" id="WP_274121225.1">
    <property type="nucleotide sequence ID" value="NZ_JANIAM010000065.1"/>
</dbReference>
<protein>
    <submittedName>
        <fullName evidence="2">Uncharacterized protein</fullName>
    </submittedName>
</protein>
<feature type="region of interest" description="Disordered" evidence="1">
    <location>
        <begin position="190"/>
        <end position="243"/>
    </location>
</feature>
<organism evidence="2 3">
    <name type="scientific">Pseudomonas asiatica</name>
    <dbReference type="NCBI Taxonomy" id="2219225"/>
    <lineage>
        <taxon>Bacteria</taxon>
        <taxon>Pseudomonadati</taxon>
        <taxon>Pseudomonadota</taxon>
        <taxon>Gammaproteobacteria</taxon>
        <taxon>Pseudomonadales</taxon>
        <taxon>Pseudomonadaceae</taxon>
        <taxon>Pseudomonas</taxon>
    </lineage>
</organism>
<comment type="caution">
    <text evidence="2">The sequence shown here is derived from an EMBL/GenBank/DDBJ whole genome shotgun (WGS) entry which is preliminary data.</text>
</comment>
<dbReference type="AlphaFoldDB" id="A0A9X4I3M3"/>
<dbReference type="Proteomes" id="UP001150728">
    <property type="component" value="Unassembled WGS sequence"/>
</dbReference>
<proteinExistence type="predicted"/>
<evidence type="ECO:0000256" key="1">
    <source>
        <dbReference type="SAM" id="MobiDB-lite"/>
    </source>
</evidence>
<dbReference type="EMBL" id="JANIAM010000065">
    <property type="protein sequence ID" value="MDD2116064.1"/>
    <property type="molecule type" value="Genomic_DNA"/>
</dbReference>
<name>A0A9X4I3M3_9PSED</name>